<dbReference type="GO" id="GO:0003677">
    <property type="term" value="F:DNA binding"/>
    <property type="evidence" value="ECO:0007669"/>
    <property type="project" value="UniProtKB-KW"/>
</dbReference>
<dbReference type="SUPFAM" id="SSF48008">
    <property type="entry name" value="GntR ligand-binding domain-like"/>
    <property type="match status" value="1"/>
</dbReference>
<dbReference type="CDD" id="cd07377">
    <property type="entry name" value="WHTH_GntR"/>
    <property type="match status" value="1"/>
</dbReference>
<dbReference type="PROSITE" id="PS50949">
    <property type="entry name" value="HTH_GNTR"/>
    <property type="match status" value="1"/>
</dbReference>
<dbReference type="GO" id="GO:0003700">
    <property type="term" value="F:DNA-binding transcription factor activity"/>
    <property type="evidence" value="ECO:0007669"/>
    <property type="project" value="InterPro"/>
</dbReference>
<dbReference type="InterPro" id="IPR008920">
    <property type="entry name" value="TF_FadR/GntR_C"/>
</dbReference>
<dbReference type="Proteomes" id="UP001178281">
    <property type="component" value="Unassembled WGS sequence"/>
</dbReference>
<dbReference type="AlphaFoldDB" id="A0AA90SLT1"/>
<evidence type="ECO:0000256" key="3">
    <source>
        <dbReference type="ARBA" id="ARBA00023163"/>
    </source>
</evidence>
<dbReference type="InterPro" id="IPR011711">
    <property type="entry name" value="GntR_C"/>
</dbReference>
<dbReference type="Gene3D" id="1.10.10.10">
    <property type="entry name" value="Winged helix-like DNA-binding domain superfamily/Winged helix DNA-binding domain"/>
    <property type="match status" value="1"/>
</dbReference>
<dbReference type="InterPro" id="IPR036390">
    <property type="entry name" value="WH_DNA-bd_sf"/>
</dbReference>
<evidence type="ECO:0000256" key="2">
    <source>
        <dbReference type="ARBA" id="ARBA00023125"/>
    </source>
</evidence>
<reference evidence="5" key="1">
    <citation type="submission" date="2023-08" db="EMBL/GenBank/DDBJ databases">
        <title>The draft genome of Tsukamurella strandjordii strain 050030.</title>
        <authorList>
            <person name="Zhao F."/>
            <person name="Feng Y."/>
            <person name="Zong Z."/>
        </authorList>
    </citation>
    <scope>NUCLEOTIDE SEQUENCE</scope>
    <source>
        <strain evidence="5">050030</strain>
    </source>
</reference>
<proteinExistence type="predicted"/>
<keyword evidence="2" id="KW-0238">DNA-binding</keyword>
<dbReference type="PRINTS" id="PR00035">
    <property type="entry name" value="HTHGNTR"/>
</dbReference>
<dbReference type="EMBL" id="JAUTIX010000004">
    <property type="protein sequence ID" value="MDP0398587.1"/>
    <property type="molecule type" value="Genomic_DNA"/>
</dbReference>
<dbReference type="InterPro" id="IPR036388">
    <property type="entry name" value="WH-like_DNA-bd_sf"/>
</dbReference>
<keyword evidence="3" id="KW-0804">Transcription</keyword>
<organism evidence="5 6">
    <name type="scientific">Tsukamurella strandjordii</name>
    <dbReference type="NCBI Taxonomy" id="147577"/>
    <lineage>
        <taxon>Bacteria</taxon>
        <taxon>Bacillati</taxon>
        <taxon>Actinomycetota</taxon>
        <taxon>Actinomycetes</taxon>
        <taxon>Mycobacteriales</taxon>
        <taxon>Tsukamurellaceae</taxon>
        <taxon>Tsukamurella</taxon>
    </lineage>
</organism>
<dbReference type="SUPFAM" id="SSF46785">
    <property type="entry name" value="Winged helix' DNA-binding domain"/>
    <property type="match status" value="1"/>
</dbReference>
<gene>
    <name evidence="5" type="ORF">Q7X28_11665</name>
</gene>
<sequence length="213" mass="22802">MADAASAAERAHTHIRDAIVRGDFAPGTMLSENALAAELAMSRTPVRAALTRLQEEGWVCIYAQRGAQVQGLSPQEIRESAQLRHALETAGVLQSDAAGRAELADRMPENLAAQERALRSGDFAAFAEAAMAFHGAFVDLAGNSLMSATYARLRDRQRFSLTTHAGRISGDPDHVLADHRAVLDAAVAGDWVRFAELLDAHQRDSYGTGAPAL</sequence>
<keyword evidence="6" id="KW-1185">Reference proteome</keyword>
<dbReference type="PANTHER" id="PTHR43537:SF24">
    <property type="entry name" value="GLUCONATE OPERON TRANSCRIPTIONAL REPRESSOR"/>
    <property type="match status" value="1"/>
</dbReference>
<dbReference type="Gene3D" id="1.20.120.530">
    <property type="entry name" value="GntR ligand-binding domain-like"/>
    <property type="match status" value="1"/>
</dbReference>
<accession>A0AA90SLT1</accession>
<dbReference type="SMART" id="SM00345">
    <property type="entry name" value="HTH_GNTR"/>
    <property type="match status" value="1"/>
</dbReference>
<evidence type="ECO:0000259" key="4">
    <source>
        <dbReference type="PROSITE" id="PS50949"/>
    </source>
</evidence>
<dbReference type="RefSeq" id="WP_220659556.1">
    <property type="nucleotide sequence ID" value="NZ_BAAAII010000006.1"/>
</dbReference>
<protein>
    <submittedName>
        <fullName evidence="5">GntR family transcriptional regulator</fullName>
    </submittedName>
</protein>
<name>A0AA90SLT1_9ACTN</name>
<evidence type="ECO:0000313" key="6">
    <source>
        <dbReference type="Proteomes" id="UP001178281"/>
    </source>
</evidence>
<dbReference type="SMART" id="SM00895">
    <property type="entry name" value="FCD"/>
    <property type="match status" value="1"/>
</dbReference>
<dbReference type="InterPro" id="IPR000524">
    <property type="entry name" value="Tscrpt_reg_HTH_GntR"/>
</dbReference>
<evidence type="ECO:0000313" key="5">
    <source>
        <dbReference type="EMBL" id="MDP0398587.1"/>
    </source>
</evidence>
<dbReference type="Pfam" id="PF00392">
    <property type="entry name" value="GntR"/>
    <property type="match status" value="1"/>
</dbReference>
<feature type="domain" description="HTH gntR-type" evidence="4">
    <location>
        <begin position="5"/>
        <end position="72"/>
    </location>
</feature>
<dbReference type="Pfam" id="PF07729">
    <property type="entry name" value="FCD"/>
    <property type="match status" value="1"/>
</dbReference>
<keyword evidence="1" id="KW-0805">Transcription regulation</keyword>
<dbReference type="PANTHER" id="PTHR43537">
    <property type="entry name" value="TRANSCRIPTIONAL REGULATOR, GNTR FAMILY"/>
    <property type="match status" value="1"/>
</dbReference>
<evidence type="ECO:0000256" key="1">
    <source>
        <dbReference type="ARBA" id="ARBA00023015"/>
    </source>
</evidence>
<comment type="caution">
    <text evidence="5">The sequence shown here is derived from an EMBL/GenBank/DDBJ whole genome shotgun (WGS) entry which is preliminary data.</text>
</comment>